<dbReference type="Proteomes" id="UP000306631">
    <property type="component" value="Unassembled WGS sequence"/>
</dbReference>
<organism evidence="1 2">
    <name type="scientific">Stenotrophomonas maltophilia</name>
    <name type="common">Pseudomonas maltophilia</name>
    <name type="synonym">Xanthomonas maltophilia</name>
    <dbReference type="NCBI Taxonomy" id="40324"/>
    <lineage>
        <taxon>Bacteria</taxon>
        <taxon>Pseudomonadati</taxon>
        <taxon>Pseudomonadota</taxon>
        <taxon>Gammaproteobacteria</taxon>
        <taxon>Lysobacterales</taxon>
        <taxon>Lysobacteraceae</taxon>
        <taxon>Stenotrophomonas</taxon>
        <taxon>Stenotrophomonas maltophilia group</taxon>
    </lineage>
</organism>
<protein>
    <submittedName>
        <fullName evidence="1">Uncharacterized protein</fullName>
    </submittedName>
</protein>
<sequence length="174" mass="18869">MYRHLIIPIAILMSAGSEAGSAPRGLNPDFEVTVVCSNDARCTFDHSDVHFSIIIRNVSDSAIRFPLEFLRQAGPYVTLHDNRSDHTETLPAGMRDEALLANLTVVEPGQTVSIPGSISEAQLEAWGGSSVDVTAEIRLSAPLDQTLMFRPIGSAMLRIVGKKVRHAPVQPPMP</sequence>
<reference evidence="1 2" key="1">
    <citation type="submission" date="2019-04" db="EMBL/GenBank/DDBJ databases">
        <title>Microbes associate with the intestines of laboratory mice.</title>
        <authorList>
            <person name="Navarre W."/>
            <person name="Wong E."/>
            <person name="Huang K."/>
            <person name="Tropini C."/>
            <person name="Ng K."/>
            <person name="Yu B."/>
        </authorList>
    </citation>
    <scope>NUCLEOTIDE SEQUENCE [LARGE SCALE GENOMIC DNA]</scope>
    <source>
        <strain evidence="1 2">NM62_B4-13</strain>
    </source>
</reference>
<dbReference type="OrthoDB" id="6054122at2"/>
<dbReference type="RefSeq" id="WP_136004609.1">
    <property type="nucleotide sequence ID" value="NZ_SRYW01000006.1"/>
</dbReference>
<proteinExistence type="predicted"/>
<gene>
    <name evidence="1" type="ORF">E5352_08990</name>
</gene>
<dbReference type="EMBL" id="SRYW01000006">
    <property type="protein sequence ID" value="TGY34569.1"/>
    <property type="molecule type" value="Genomic_DNA"/>
</dbReference>
<evidence type="ECO:0000313" key="1">
    <source>
        <dbReference type="EMBL" id="TGY34569.1"/>
    </source>
</evidence>
<evidence type="ECO:0000313" key="2">
    <source>
        <dbReference type="Proteomes" id="UP000306631"/>
    </source>
</evidence>
<dbReference type="AlphaFoldDB" id="A0A4S2CZS2"/>
<name>A0A4S2CZS2_STEMA</name>
<comment type="caution">
    <text evidence="1">The sequence shown here is derived from an EMBL/GenBank/DDBJ whole genome shotgun (WGS) entry which is preliminary data.</text>
</comment>
<accession>A0A4S2CZS2</accession>